<keyword evidence="4" id="KW-1185">Reference proteome</keyword>
<dbReference type="AlphaFoldDB" id="A0A9P6CNL6"/>
<accession>A0A9P6CNL6</accession>
<evidence type="ECO:0000256" key="1">
    <source>
        <dbReference type="SAM" id="Phobius"/>
    </source>
</evidence>
<dbReference type="InterPro" id="IPR045340">
    <property type="entry name" value="DUF6533"/>
</dbReference>
<gene>
    <name evidence="3" type="ORF">BDN70DRAFT_886326</name>
</gene>
<protein>
    <recommendedName>
        <fullName evidence="2">DUF6533 domain-containing protein</fullName>
    </recommendedName>
</protein>
<feature type="non-terminal residue" evidence="3">
    <location>
        <position position="101"/>
    </location>
</feature>
<dbReference type="OrthoDB" id="2638860at2759"/>
<evidence type="ECO:0000259" key="2">
    <source>
        <dbReference type="Pfam" id="PF20151"/>
    </source>
</evidence>
<dbReference type="Proteomes" id="UP000807469">
    <property type="component" value="Unassembled WGS sequence"/>
</dbReference>
<feature type="transmembrane region" description="Helical" evidence="1">
    <location>
        <begin position="61"/>
        <end position="80"/>
    </location>
</feature>
<name>A0A9P6CNL6_9AGAR</name>
<proteinExistence type="predicted"/>
<organism evidence="3 4">
    <name type="scientific">Pholiota conissans</name>
    <dbReference type="NCBI Taxonomy" id="109636"/>
    <lineage>
        <taxon>Eukaryota</taxon>
        <taxon>Fungi</taxon>
        <taxon>Dikarya</taxon>
        <taxon>Basidiomycota</taxon>
        <taxon>Agaricomycotina</taxon>
        <taxon>Agaricomycetes</taxon>
        <taxon>Agaricomycetidae</taxon>
        <taxon>Agaricales</taxon>
        <taxon>Agaricineae</taxon>
        <taxon>Strophariaceae</taxon>
        <taxon>Pholiota</taxon>
    </lineage>
</organism>
<keyword evidence="1" id="KW-0812">Transmembrane</keyword>
<evidence type="ECO:0000313" key="3">
    <source>
        <dbReference type="EMBL" id="KAF9472987.1"/>
    </source>
</evidence>
<keyword evidence="1" id="KW-1133">Transmembrane helix</keyword>
<feature type="domain" description="DUF6533" evidence="2">
    <location>
        <begin position="19"/>
        <end position="64"/>
    </location>
</feature>
<evidence type="ECO:0000313" key="4">
    <source>
        <dbReference type="Proteomes" id="UP000807469"/>
    </source>
</evidence>
<comment type="caution">
    <text evidence="3">The sequence shown here is derived from an EMBL/GenBank/DDBJ whole genome shotgun (WGS) entry which is preliminary data.</text>
</comment>
<reference evidence="3" key="1">
    <citation type="submission" date="2020-11" db="EMBL/GenBank/DDBJ databases">
        <authorList>
            <consortium name="DOE Joint Genome Institute"/>
            <person name="Ahrendt S."/>
            <person name="Riley R."/>
            <person name="Andreopoulos W."/>
            <person name="Labutti K."/>
            <person name="Pangilinan J."/>
            <person name="Ruiz-Duenas F.J."/>
            <person name="Barrasa J.M."/>
            <person name="Sanchez-Garcia M."/>
            <person name="Camarero S."/>
            <person name="Miyauchi S."/>
            <person name="Serrano A."/>
            <person name="Linde D."/>
            <person name="Babiker R."/>
            <person name="Drula E."/>
            <person name="Ayuso-Fernandez I."/>
            <person name="Pacheco R."/>
            <person name="Padilla G."/>
            <person name="Ferreira P."/>
            <person name="Barriuso J."/>
            <person name="Kellner H."/>
            <person name="Castanera R."/>
            <person name="Alfaro M."/>
            <person name="Ramirez L."/>
            <person name="Pisabarro A.G."/>
            <person name="Kuo A."/>
            <person name="Tritt A."/>
            <person name="Lipzen A."/>
            <person name="He G."/>
            <person name="Yan M."/>
            <person name="Ng V."/>
            <person name="Cullen D."/>
            <person name="Martin F."/>
            <person name="Rosso M.-N."/>
            <person name="Henrissat B."/>
            <person name="Hibbett D."/>
            <person name="Martinez A.T."/>
            <person name="Grigoriev I.V."/>
        </authorList>
    </citation>
    <scope>NUCLEOTIDE SEQUENCE</scope>
    <source>
        <strain evidence="3">CIRM-BRFM 674</strain>
    </source>
</reference>
<sequence>MADVELNQWFFSGDVVFTYLALAGATCTVYDYITTLDIEIEVVWNRPKWKMPQGLFFLNRYAGLGWQMCVIILCWCHLSFRSHIVDSCRFSSSCAFRLPFA</sequence>
<keyword evidence="1" id="KW-0472">Membrane</keyword>
<dbReference type="Pfam" id="PF20151">
    <property type="entry name" value="DUF6533"/>
    <property type="match status" value="1"/>
</dbReference>
<dbReference type="EMBL" id="MU155479">
    <property type="protein sequence ID" value="KAF9472987.1"/>
    <property type="molecule type" value="Genomic_DNA"/>
</dbReference>